<feature type="transmembrane region" description="Helical" evidence="2">
    <location>
        <begin position="1028"/>
        <end position="1044"/>
    </location>
</feature>
<feature type="compositionally biased region" description="Low complexity" evidence="1">
    <location>
        <begin position="1084"/>
        <end position="1122"/>
    </location>
</feature>
<feature type="region of interest" description="Disordered" evidence="1">
    <location>
        <begin position="1081"/>
        <end position="1122"/>
    </location>
</feature>
<feature type="region of interest" description="Disordered" evidence="1">
    <location>
        <begin position="28"/>
        <end position="69"/>
    </location>
</feature>
<dbReference type="KEGG" id="aagg:ETAA8_19640"/>
<feature type="transmembrane region" description="Helical" evidence="2">
    <location>
        <begin position="1050"/>
        <end position="1072"/>
    </location>
</feature>
<name>A0A517Y9H4_9BACT</name>
<evidence type="ECO:0000256" key="1">
    <source>
        <dbReference type="SAM" id="MobiDB-lite"/>
    </source>
</evidence>
<gene>
    <name evidence="4" type="ORF">ETAA8_19640</name>
</gene>
<reference evidence="4 5" key="1">
    <citation type="submission" date="2019-02" db="EMBL/GenBank/DDBJ databases">
        <title>Deep-cultivation of Planctomycetes and their phenomic and genomic characterization uncovers novel biology.</title>
        <authorList>
            <person name="Wiegand S."/>
            <person name="Jogler M."/>
            <person name="Boedeker C."/>
            <person name="Pinto D."/>
            <person name="Vollmers J."/>
            <person name="Rivas-Marin E."/>
            <person name="Kohn T."/>
            <person name="Peeters S.H."/>
            <person name="Heuer A."/>
            <person name="Rast P."/>
            <person name="Oberbeckmann S."/>
            <person name="Bunk B."/>
            <person name="Jeske O."/>
            <person name="Meyerdierks A."/>
            <person name="Storesund J.E."/>
            <person name="Kallscheuer N."/>
            <person name="Luecker S."/>
            <person name="Lage O.M."/>
            <person name="Pohl T."/>
            <person name="Merkel B.J."/>
            <person name="Hornburger P."/>
            <person name="Mueller R.-W."/>
            <person name="Bruemmer F."/>
            <person name="Labrenz M."/>
            <person name="Spormann A.M."/>
            <person name="Op den Camp H."/>
            <person name="Overmann J."/>
            <person name="Amann R."/>
            <person name="Jetten M.S.M."/>
            <person name="Mascher T."/>
            <person name="Medema M.H."/>
            <person name="Devos D.P."/>
            <person name="Kaster A.-K."/>
            <person name="Ovreas L."/>
            <person name="Rohde M."/>
            <person name="Galperin M.Y."/>
            <person name="Jogler C."/>
        </authorList>
    </citation>
    <scope>NUCLEOTIDE SEQUENCE [LARGE SCALE GENOMIC DNA]</scope>
    <source>
        <strain evidence="4 5">ETA_A8</strain>
    </source>
</reference>
<dbReference type="Proteomes" id="UP000315017">
    <property type="component" value="Chromosome"/>
</dbReference>
<dbReference type="AlphaFoldDB" id="A0A517Y9H4"/>
<evidence type="ECO:0000256" key="2">
    <source>
        <dbReference type="SAM" id="Phobius"/>
    </source>
</evidence>
<feature type="transmembrane region" description="Helical" evidence="2">
    <location>
        <begin position="1003"/>
        <end position="1021"/>
    </location>
</feature>
<organism evidence="4 5">
    <name type="scientific">Anatilimnocola aggregata</name>
    <dbReference type="NCBI Taxonomy" id="2528021"/>
    <lineage>
        <taxon>Bacteria</taxon>
        <taxon>Pseudomonadati</taxon>
        <taxon>Planctomycetota</taxon>
        <taxon>Planctomycetia</taxon>
        <taxon>Pirellulales</taxon>
        <taxon>Pirellulaceae</taxon>
        <taxon>Anatilimnocola</taxon>
    </lineage>
</organism>
<keyword evidence="3" id="KW-0732">Signal</keyword>
<evidence type="ECO:0000313" key="4">
    <source>
        <dbReference type="EMBL" id="QDU26880.1"/>
    </source>
</evidence>
<accession>A0A517Y9H4</accession>
<dbReference type="EMBL" id="CP036274">
    <property type="protein sequence ID" value="QDU26880.1"/>
    <property type="molecule type" value="Genomic_DNA"/>
</dbReference>
<feature type="chain" id="PRO_5022013882" evidence="3">
    <location>
        <begin position="27"/>
        <end position="1122"/>
    </location>
</feature>
<evidence type="ECO:0000256" key="3">
    <source>
        <dbReference type="SAM" id="SignalP"/>
    </source>
</evidence>
<evidence type="ECO:0000313" key="5">
    <source>
        <dbReference type="Proteomes" id="UP000315017"/>
    </source>
</evidence>
<sequence precursor="true">MLHRSLLVWVWFAAYLCAPNLASAWAQNEKPKDEARQPPKVESPAETTPERAPRVKPSTGPAAPPPSELDTYMLRDKKGNLVPVIGLSFEDFEKLVQIQKGLLPPPPPAYAFDSLTLTGKADGATAEFQATASVRVKQPGWVRIPLRFGGGALLEPAKHNGPGDFLLSVAGDGEGYLLWLKGEGKAHQIQLKLAMPVGTIGLERRLQLNLPRATESAVRLQVPLTQANASLRNGSEGILTTRSLAAGQSEIQVVGPTGDLHLFWQAGRAPSPEAKPTLEAVGEIIVRVESRSRISSEARLKLRTLGKPMETVAVRLPPGMQLVPVPATGYTATIAESTDVNKNNAGRLVDVRFDRPTTGPIEIRLLAEQEVAANATDTALRPARFDVIGAQRQRGNIDFLVEGDWNLGWSDEASTQRLELLDAPVANGRPVARFGYFKQPLDLKLSVSPRPTRIAVEPQYQVYADASLLRLEATFRFRIRGPKATSTNLDLAGWRVDRIVGENAAEQPLPPAEEVPMLTLPLAQLDAAKGELTYRIEAHQPLASEADTVRFSLPRPQVDVAAPASIVVQPADNVELVPTATELKGLVADATLGTALPNTRQQPPLLYRDLGSSEAIAFVAARRVRSRHVSVKAETLLRLRRSTIEVQQQLDYQIAYESKRSYLLALPSDLSELKGFQVSLNEQLLEHRPAPNDDGRNLLEVIDTQDRLGAVKLQLRYSLPMPALKANPATHLQVPLVVPADTDFDRLLGQTIRIEHSEELHLKIPESASSEESLAPSQRGVLEGKSDKLLTSLSLNVSLQQTPEISGLVIDRMWVQTWLSPQQRQERCVLQLRTAAPTIVARLPVAVAASNIQLIVDGKHIPAQTAGERTVNIDLGTATTPQVHVVELWYSLPRTRAGWWIADHQFTPPQLEGANSPQRIQWQVVLPSHEHLLFEPRDYAPEMKWGWKNYYWSRMANFNQQSLEDWCGASRQEPLPSSLNNYLFSSVGSEPTLQLQTIGQRALAAWLAGLGLALGLLFLHVPLVRSSTGLLVLVVLLLALGVAAPQTMLFVAQAIALGLVIVAILAAIRWLWTGQVPRPPQPLPRSLSNLSSPRSTGSRSAGPPATTAAAPVLPPATHEVEL</sequence>
<keyword evidence="2" id="KW-0812">Transmembrane</keyword>
<keyword evidence="2" id="KW-1133">Transmembrane helix</keyword>
<protein>
    <submittedName>
        <fullName evidence="4">Uncharacterized protein</fullName>
    </submittedName>
</protein>
<feature type="compositionally biased region" description="Basic and acidic residues" evidence="1">
    <location>
        <begin position="29"/>
        <end position="39"/>
    </location>
</feature>
<keyword evidence="5" id="KW-1185">Reference proteome</keyword>
<feature type="signal peptide" evidence="3">
    <location>
        <begin position="1"/>
        <end position="26"/>
    </location>
</feature>
<proteinExistence type="predicted"/>
<keyword evidence="2" id="KW-0472">Membrane</keyword>